<name>A0A2S9YGK6_9BACT</name>
<feature type="transmembrane region" description="Helical" evidence="1">
    <location>
        <begin position="91"/>
        <end position="109"/>
    </location>
</feature>
<evidence type="ECO:0000313" key="2">
    <source>
        <dbReference type="EMBL" id="PRQ04245.1"/>
    </source>
</evidence>
<keyword evidence="1" id="KW-1133">Transmembrane helix</keyword>
<reference evidence="2 3" key="1">
    <citation type="submission" date="2018-03" db="EMBL/GenBank/DDBJ databases">
        <title>Draft Genome Sequences of the Obligatory Marine Myxobacteria Enhygromyxa salina SWB005.</title>
        <authorList>
            <person name="Poehlein A."/>
            <person name="Moghaddam J.A."/>
            <person name="Harms H."/>
            <person name="Alanjari M."/>
            <person name="Koenig G.M."/>
            <person name="Daniel R."/>
            <person name="Schaeberle T.F."/>
        </authorList>
    </citation>
    <scope>NUCLEOTIDE SEQUENCE [LARGE SCALE GENOMIC DNA]</scope>
    <source>
        <strain evidence="2 3">SWB005</strain>
    </source>
</reference>
<protein>
    <submittedName>
        <fullName evidence="2">Uncharacterized protein</fullName>
    </submittedName>
</protein>
<dbReference type="AlphaFoldDB" id="A0A2S9YGK6"/>
<accession>A0A2S9YGK6</accession>
<organism evidence="2 3">
    <name type="scientific">Enhygromyxa salina</name>
    <dbReference type="NCBI Taxonomy" id="215803"/>
    <lineage>
        <taxon>Bacteria</taxon>
        <taxon>Pseudomonadati</taxon>
        <taxon>Myxococcota</taxon>
        <taxon>Polyangia</taxon>
        <taxon>Nannocystales</taxon>
        <taxon>Nannocystaceae</taxon>
        <taxon>Enhygromyxa</taxon>
    </lineage>
</organism>
<evidence type="ECO:0000256" key="1">
    <source>
        <dbReference type="SAM" id="Phobius"/>
    </source>
</evidence>
<keyword evidence="1" id="KW-0812">Transmembrane</keyword>
<dbReference type="RefSeq" id="WP_106390332.1">
    <property type="nucleotide sequence ID" value="NZ_PVNK01000047.1"/>
</dbReference>
<keyword evidence="3" id="KW-1185">Reference proteome</keyword>
<gene>
    <name evidence="2" type="ORF">ENSA5_08940</name>
</gene>
<feature type="transmembrane region" description="Helical" evidence="1">
    <location>
        <begin position="166"/>
        <end position="194"/>
    </location>
</feature>
<comment type="caution">
    <text evidence="2">The sequence shown here is derived from an EMBL/GenBank/DDBJ whole genome shotgun (WGS) entry which is preliminary data.</text>
</comment>
<dbReference type="OrthoDB" id="1188699at2"/>
<dbReference type="EMBL" id="PVNK01000047">
    <property type="protein sequence ID" value="PRQ04245.1"/>
    <property type="molecule type" value="Genomic_DNA"/>
</dbReference>
<proteinExistence type="predicted"/>
<keyword evidence="1" id="KW-0472">Membrane</keyword>
<evidence type="ECO:0000313" key="3">
    <source>
        <dbReference type="Proteomes" id="UP000237968"/>
    </source>
</evidence>
<sequence>MDAPRYDPDSTMLDARTRYFELNGFGPDGGYSAAWVQVEIGSIPLRIPNTASRVRAVRYHDLHHIVTGYATDMKGESEISAWELASNCRDFYAAWVLNGAAFAYGLLVCPRRVRAAFIRGCHTRNLYDRDFNDALLGRTVAKLRAELALDDDTLEAPRPATTRDRLVFAVAAMLVLGVPIGLLAAVVAGLIAWLC</sequence>
<dbReference type="Proteomes" id="UP000237968">
    <property type="component" value="Unassembled WGS sequence"/>
</dbReference>